<keyword evidence="3 4" id="KW-0732">Signal</keyword>
<feature type="chain" id="PRO_5034913628" evidence="4">
    <location>
        <begin position="35"/>
        <end position="953"/>
    </location>
</feature>
<comment type="subcellular location">
    <subcellularLocation>
        <location evidence="1">Secreted</location>
    </subcellularLocation>
</comment>
<dbReference type="InterPro" id="IPR022409">
    <property type="entry name" value="PKD/Chitinase_dom"/>
</dbReference>
<dbReference type="Gene3D" id="2.60.40.10">
    <property type="entry name" value="Immunoglobulins"/>
    <property type="match status" value="3"/>
</dbReference>
<dbReference type="Pfam" id="PF17210">
    <property type="entry name" value="SdrD_B"/>
    <property type="match status" value="1"/>
</dbReference>
<keyword evidence="2" id="KW-0964">Secreted</keyword>
<dbReference type="KEGG" id="ole:K0B96_15865"/>
<dbReference type="SUPFAM" id="SSF49299">
    <property type="entry name" value="PKD domain"/>
    <property type="match status" value="1"/>
</dbReference>
<evidence type="ECO:0000256" key="1">
    <source>
        <dbReference type="ARBA" id="ARBA00004613"/>
    </source>
</evidence>
<evidence type="ECO:0000256" key="3">
    <source>
        <dbReference type="ARBA" id="ARBA00022729"/>
    </source>
</evidence>
<name>A0A8F9XL75_9BACT</name>
<dbReference type="AlphaFoldDB" id="A0A8F9XL75"/>
<dbReference type="PANTHER" id="PTHR23303">
    <property type="entry name" value="CARBOXYPEPTIDASE REGULATORY REGION-CONTAINING"/>
    <property type="match status" value="1"/>
</dbReference>
<dbReference type="GO" id="GO:0004180">
    <property type="term" value="F:carboxypeptidase activity"/>
    <property type="evidence" value="ECO:0007669"/>
    <property type="project" value="UniProtKB-KW"/>
</dbReference>
<keyword evidence="6" id="KW-0645">Protease</keyword>
<evidence type="ECO:0000313" key="7">
    <source>
        <dbReference type="Proteomes" id="UP000825051"/>
    </source>
</evidence>
<protein>
    <submittedName>
        <fullName evidence="6">Carboxypeptidase regulatory-like domain-containing protein</fullName>
    </submittedName>
</protein>
<dbReference type="EMBL" id="CP080507">
    <property type="protein sequence ID" value="QYM78759.1"/>
    <property type="molecule type" value="Genomic_DNA"/>
</dbReference>
<dbReference type="SMART" id="SM00089">
    <property type="entry name" value="PKD"/>
    <property type="match status" value="3"/>
</dbReference>
<feature type="domain" description="PKD/Chitinase" evidence="5">
    <location>
        <begin position="403"/>
        <end position="496"/>
    </location>
</feature>
<dbReference type="Proteomes" id="UP000825051">
    <property type="component" value="Chromosome"/>
</dbReference>
<dbReference type="SUPFAM" id="SSF117074">
    <property type="entry name" value="Hypothetical protein PA1324"/>
    <property type="match status" value="1"/>
</dbReference>
<accession>A0A8F9XL75</accession>
<keyword evidence="6" id="KW-0378">Hydrolase</keyword>
<feature type="domain" description="PKD/Chitinase" evidence="5">
    <location>
        <begin position="633"/>
        <end position="707"/>
    </location>
</feature>
<dbReference type="InterPro" id="IPR051417">
    <property type="entry name" value="SDr/BOS_complex"/>
</dbReference>
<dbReference type="GO" id="GO:0005576">
    <property type="term" value="C:extracellular region"/>
    <property type="evidence" value="ECO:0007669"/>
    <property type="project" value="UniProtKB-SubCell"/>
</dbReference>
<feature type="signal peptide" evidence="4">
    <location>
        <begin position="1"/>
        <end position="34"/>
    </location>
</feature>
<evidence type="ECO:0000313" key="6">
    <source>
        <dbReference type="EMBL" id="QYM78759.1"/>
    </source>
</evidence>
<dbReference type="RefSeq" id="WP_220161863.1">
    <property type="nucleotide sequence ID" value="NZ_CP080507.1"/>
</dbReference>
<organism evidence="6 7">
    <name type="scientific">Horticoccus luteus</name>
    <dbReference type="NCBI Taxonomy" id="2862869"/>
    <lineage>
        <taxon>Bacteria</taxon>
        <taxon>Pseudomonadati</taxon>
        <taxon>Verrucomicrobiota</taxon>
        <taxon>Opitutia</taxon>
        <taxon>Opitutales</taxon>
        <taxon>Opitutaceae</taxon>
        <taxon>Horticoccus</taxon>
    </lineage>
</organism>
<gene>
    <name evidence="6" type="ORF">K0B96_15865</name>
</gene>
<dbReference type="InterPro" id="IPR035986">
    <property type="entry name" value="PKD_dom_sf"/>
</dbReference>
<evidence type="ECO:0000256" key="4">
    <source>
        <dbReference type="SAM" id="SignalP"/>
    </source>
</evidence>
<dbReference type="InterPro" id="IPR033764">
    <property type="entry name" value="Sdr_B"/>
</dbReference>
<evidence type="ECO:0000259" key="5">
    <source>
        <dbReference type="SMART" id="SM00089"/>
    </source>
</evidence>
<keyword evidence="6" id="KW-0121">Carboxypeptidase</keyword>
<feature type="domain" description="PKD/Chitinase" evidence="5">
    <location>
        <begin position="181"/>
        <end position="276"/>
    </location>
</feature>
<evidence type="ECO:0000256" key="2">
    <source>
        <dbReference type="ARBA" id="ARBA00022525"/>
    </source>
</evidence>
<sequence>MKLSSVRKFSSFRLTLLSVLACAAWIQATPVARAQDPDPTPVVGYTPSIVQIQDMLPFTRSYTFQLTSPWNHLVSTPVLFAVTPNGKPNGVTDAKALSYVTVSPAPLVFTSPNQSLTVTVTMQLPADAVAGSYGYKIVAVGWPEDPLLGLSNVGTFINATVTAAAQPLTPPQVSIATPANNSTVSVDISQMPVAVPFTFTAIGPGPNPSPVDSISYDVDGDAGSVTINSLATLNTLSVTGTGSILVTNPGQHVVTVRAHNAAGTATATNTFTVVTTGQDPATPPEVVINSPYDEQQFTVPYASLDAQGRASIPLTFTATASPTYPILHVDADVDGTPVNTLDNLRSPTVESGGTMLVKVGSHTVTAHANNSVDSAQDMNDFTVIVTDAPPPVVVIDTPADGTVKTFNVDDAPYIVPLHYTANSVAKGGAIRAVLAFLDGSDTPLDATVTGLDTPTATGAIDLSFTEAGQHTVSVTTMDDYGNASATSTFTINVVDPQPTITITAPTNGTVITLGWGCNSTNVAFKFVSGTSNGFTVDTVTGLLNGTTPVTISTNSPALGTAQSVTSTGTLYGLTAGSYTLTGTTTSSGKSATASISFTIQSRYVAPPTVVITSPAPNTTFSMTSGQCLSIPLTFTGTSNYSGGLINQLTAKLDGVALTVSPSSPNLKVANGTATMVVKTAGTHTIVVTAKDGVGTATATQTFNVVIVCPKKITGNVFYDVNANGKVDCRESGQANVTVKLTNASNQVIATTTTDRCGNYTFANVAPGTYTVTAVPTNGMKPTPSGDSGSRKVTVSTKDVCAPVIGLGLNFSCIRTMNAYCNTRDYWQCNVSNAVSGRDRNCQIPSKTLNNYTKWIACDDTPHRNISMKTACSNLGSRSSQCKDGLSQELLAAKYNFANGCYLNGDKDLTARFISWGDDTLNNCNSYSSSYVSNCRDWFSSYNKSRGCLNGPSS</sequence>
<dbReference type="InterPro" id="IPR013783">
    <property type="entry name" value="Ig-like_fold"/>
</dbReference>
<proteinExistence type="predicted"/>
<reference evidence="6" key="1">
    <citation type="submission" date="2021-08" db="EMBL/GenBank/DDBJ databases">
        <title>Genome of a novel bacterium of the phylum Verrucomicrobia, Oleiharenicola sp. KSB-15.</title>
        <authorList>
            <person name="Chung J.-H."/>
            <person name="Ahn J.-H."/>
            <person name="Yoon Y."/>
            <person name="Kim D.-Y."/>
            <person name="An S.-H."/>
            <person name="Park I."/>
            <person name="Yeon J."/>
        </authorList>
    </citation>
    <scope>NUCLEOTIDE SEQUENCE</scope>
    <source>
        <strain evidence="6">KSB-15</strain>
    </source>
</reference>
<keyword evidence="7" id="KW-1185">Reference proteome</keyword>